<accession>A6JYI7</accession>
<organism evidence="1 2">
    <name type="scientific">Rattus norvegicus</name>
    <name type="common">Rat</name>
    <dbReference type="NCBI Taxonomy" id="10116"/>
    <lineage>
        <taxon>Eukaryota</taxon>
        <taxon>Metazoa</taxon>
        <taxon>Chordata</taxon>
        <taxon>Craniata</taxon>
        <taxon>Vertebrata</taxon>
        <taxon>Euteleostomi</taxon>
        <taxon>Mammalia</taxon>
        <taxon>Eutheria</taxon>
        <taxon>Euarchontoglires</taxon>
        <taxon>Glires</taxon>
        <taxon>Rodentia</taxon>
        <taxon>Myomorpha</taxon>
        <taxon>Muroidea</taxon>
        <taxon>Muridae</taxon>
        <taxon>Murinae</taxon>
        <taxon>Rattus</taxon>
    </lineage>
</organism>
<dbReference type="EMBL" id="CH474007">
    <property type="protein sequence ID" value="EDL83288.1"/>
    <property type="molecule type" value="Genomic_DNA"/>
</dbReference>
<proteinExistence type="predicted"/>
<dbReference type="AlphaFoldDB" id="A6JYI7"/>
<name>A6JYI7_RAT</name>
<evidence type="ECO:0000313" key="2">
    <source>
        <dbReference type="Proteomes" id="UP000234681"/>
    </source>
</evidence>
<dbReference type="Proteomes" id="UP000234681">
    <property type="component" value="Chromosome 8"/>
</dbReference>
<sequence>MSYYMDPTVGGSSPYSASHPAIAVSDDLFPASFPSQSSLYAFLLAPGDTRKPEIQLWTSQRSSIMRLSTLYVNIK</sequence>
<protein>
    <submittedName>
        <fullName evidence="1">RCG63065</fullName>
    </submittedName>
</protein>
<evidence type="ECO:0000313" key="1">
    <source>
        <dbReference type="EMBL" id="EDL83288.1"/>
    </source>
</evidence>
<gene>
    <name evidence="1" type="ORF">rCG_63065</name>
</gene>
<reference evidence="1 2" key="1">
    <citation type="submission" date="2005-09" db="EMBL/GenBank/DDBJ databases">
        <authorList>
            <person name="Mural R.J."/>
            <person name="Li P.W."/>
            <person name="Adams M.D."/>
            <person name="Amanatides P.G."/>
            <person name="Baden-Tillson H."/>
            <person name="Barnstead M."/>
            <person name="Chin S.H."/>
            <person name="Dew I."/>
            <person name="Evans C.A."/>
            <person name="Ferriera S."/>
            <person name="Flanigan M."/>
            <person name="Fosler C."/>
            <person name="Glodek A."/>
            <person name="Gu Z."/>
            <person name="Holt R.A."/>
            <person name="Jennings D."/>
            <person name="Kraft C.L."/>
            <person name="Lu F."/>
            <person name="Nguyen T."/>
            <person name="Nusskern D.R."/>
            <person name="Pfannkoch C.M."/>
            <person name="Sitter C."/>
            <person name="Sutton G.G."/>
            <person name="Venter J.C."/>
            <person name="Wang Z."/>
            <person name="Woodage T."/>
            <person name="Zheng X.H."/>
            <person name="Zhong F."/>
        </authorList>
    </citation>
    <scope>NUCLEOTIDE SEQUENCE [LARGE SCALE GENOMIC DNA]</scope>
    <source>
        <strain>BN</strain>
        <strain evidence="2">Sprague-Dawley</strain>
    </source>
</reference>